<dbReference type="KEGG" id="ccac:CcaHIS019_0403090"/>
<dbReference type="InterPro" id="IPR036291">
    <property type="entry name" value="NAD(P)-bd_dom_sf"/>
</dbReference>
<dbReference type="PANTHER" id="PTHR42840:SF7">
    <property type="entry name" value="BINDING ROSSMANN FOLD OXIDOREDUCTASE, PUTATIVE (AFU_ORTHOLOGUE AFUA_4G10190)-RELATED"/>
    <property type="match status" value="1"/>
</dbReference>
<dbReference type="RefSeq" id="XP_060456754.1">
    <property type="nucleotide sequence ID" value="XM_060600130.1"/>
</dbReference>
<feature type="domain" description="Gfo/Idh/MocA-like oxidoreductase N-terminal" evidence="1">
    <location>
        <begin position="6"/>
        <end position="126"/>
    </location>
</feature>
<dbReference type="SUPFAM" id="SSF51735">
    <property type="entry name" value="NAD(P)-binding Rossmann-fold domains"/>
    <property type="match status" value="1"/>
</dbReference>
<dbReference type="GO" id="GO:0000166">
    <property type="term" value="F:nucleotide binding"/>
    <property type="evidence" value="ECO:0007669"/>
    <property type="project" value="InterPro"/>
</dbReference>
<name>A0AA48L3W0_9TREE</name>
<accession>A0AA48L3W0</accession>
<sequence length="360" mass="39764">MDKPLGVAVVGIGEVALNTHLPTLLLCSHLFRTLALVDISPGALQHAASKFHVPKTYTTLDPVLADPEIDVVMIMSANEYHVEQSIAALRAGKHVFVEKPLALTVAGADAVAAAARESGKVCFVGFMRRYAEAFLRVKDMVAGAKFSYVRVRDIIGHNAFFVSQSGSFPLKFDDIPVSAARERAVRSEAMLADALGTHTERDSKTWNLLTGLSSHDISALRELVGMPRRVLSAVRSGDCNWIWATLEYDGFVAYYEVGIDNVRVFDAHIEAYLSDRRVKVSYDTPYVKGLPITASVQYTRDGDHVEETIRPTYEDAFTLEYRAFYDAIVKGTPVKTSPEDAREDVVIFKMIMDAIWAGEI</sequence>
<gene>
    <name evidence="2" type="ORF">CcaverHIS019_0403090</name>
</gene>
<protein>
    <recommendedName>
        <fullName evidence="1">Gfo/Idh/MocA-like oxidoreductase N-terminal domain-containing protein</fullName>
    </recommendedName>
</protein>
<dbReference type="GO" id="GO:0016491">
    <property type="term" value="F:oxidoreductase activity"/>
    <property type="evidence" value="ECO:0007669"/>
    <property type="project" value="TreeGrafter"/>
</dbReference>
<dbReference type="GO" id="GO:0005737">
    <property type="term" value="C:cytoplasm"/>
    <property type="evidence" value="ECO:0007669"/>
    <property type="project" value="TreeGrafter"/>
</dbReference>
<evidence type="ECO:0000313" key="3">
    <source>
        <dbReference type="Proteomes" id="UP001233271"/>
    </source>
</evidence>
<keyword evidence="3" id="KW-1185">Reference proteome</keyword>
<dbReference type="Gene3D" id="3.30.360.10">
    <property type="entry name" value="Dihydrodipicolinate Reductase, domain 2"/>
    <property type="match status" value="1"/>
</dbReference>
<reference evidence="2" key="1">
    <citation type="journal article" date="2023" name="BMC Genomics">
        <title>Chromosome-level genome assemblies of Cutaneotrichosporon spp. (Trichosporonales, Basidiomycota) reveal imbalanced evolution between nucleotide sequences and chromosome synteny.</title>
        <authorList>
            <person name="Kobayashi Y."/>
            <person name="Kayamori A."/>
            <person name="Aoki K."/>
            <person name="Shiwa Y."/>
            <person name="Matsutani M."/>
            <person name="Fujita N."/>
            <person name="Sugita T."/>
            <person name="Iwasaki W."/>
            <person name="Tanaka N."/>
            <person name="Takashima M."/>
        </authorList>
    </citation>
    <scope>NUCLEOTIDE SEQUENCE</scope>
    <source>
        <strain evidence="2">HIS019</strain>
    </source>
</reference>
<dbReference type="EMBL" id="AP028215">
    <property type="protein sequence ID" value="BEI91489.1"/>
    <property type="molecule type" value="Genomic_DNA"/>
</dbReference>
<dbReference type="Gene3D" id="3.40.50.720">
    <property type="entry name" value="NAD(P)-binding Rossmann-like Domain"/>
    <property type="match status" value="1"/>
</dbReference>
<organism evidence="2 3">
    <name type="scientific">Cutaneotrichosporon cavernicola</name>
    <dbReference type="NCBI Taxonomy" id="279322"/>
    <lineage>
        <taxon>Eukaryota</taxon>
        <taxon>Fungi</taxon>
        <taxon>Dikarya</taxon>
        <taxon>Basidiomycota</taxon>
        <taxon>Agaricomycotina</taxon>
        <taxon>Tremellomycetes</taxon>
        <taxon>Trichosporonales</taxon>
        <taxon>Trichosporonaceae</taxon>
        <taxon>Cutaneotrichosporon</taxon>
    </lineage>
</organism>
<dbReference type="GeneID" id="85495359"/>
<evidence type="ECO:0000313" key="2">
    <source>
        <dbReference type="EMBL" id="BEI91489.1"/>
    </source>
</evidence>
<dbReference type="PANTHER" id="PTHR42840">
    <property type="entry name" value="NAD(P)-BINDING ROSSMANN-FOLD SUPERFAMILY PROTEIN-RELATED"/>
    <property type="match status" value="1"/>
</dbReference>
<dbReference type="Pfam" id="PF01408">
    <property type="entry name" value="GFO_IDH_MocA"/>
    <property type="match status" value="1"/>
</dbReference>
<proteinExistence type="predicted"/>
<dbReference type="GO" id="GO:0006740">
    <property type="term" value="P:NADPH regeneration"/>
    <property type="evidence" value="ECO:0007669"/>
    <property type="project" value="TreeGrafter"/>
</dbReference>
<evidence type="ECO:0000259" key="1">
    <source>
        <dbReference type="Pfam" id="PF01408"/>
    </source>
</evidence>
<dbReference type="AlphaFoldDB" id="A0AA48L3W0"/>
<dbReference type="InterPro" id="IPR000683">
    <property type="entry name" value="Gfo/Idh/MocA-like_OxRdtase_N"/>
</dbReference>
<dbReference type="Proteomes" id="UP001233271">
    <property type="component" value="Chromosome 4"/>
</dbReference>